<organism evidence="1 2">
    <name type="scientific">Nocardia elegans</name>
    <dbReference type="NCBI Taxonomy" id="300029"/>
    <lineage>
        <taxon>Bacteria</taxon>
        <taxon>Bacillati</taxon>
        <taxon>Actinomycetota</taxon>
        <taxon>Actinomycetes</taxon>
        <taxon>Mycobacteriales</taxon>
        <taxon>Nocardiaceae</taxon>
        <taxon>Nocardia</taxon>
    </lineage>
</organism>
<sequence length="136" mass="14602">MYAAIDDLADWLTELPDDDQAKILIRCASQLVRKATANDIYDTYPSGLPVDLDIAEAMREATCAHVSMWYLAGVDPAAGVIGREVLIKSQTADGGSVTYGDGITAEEIERSLTRLSPAALSILRNAGLASTRPCTW</sequence>
<dbReference type="RefSeq" id="WP_387132139.1">
    <property type="nucleotide sequence ID" value="NZ_JBIATK010000012.1"/>
</dbReference>
<evidence type="ECO:0000313" key="1">
    <source>
        <dbReference type="EMBL" id="MFF4027002.1"/>
    </source>
</evidence>
<evidence type="ECO:0000313" key="2">
    <source>
        <dbReference type="Proteomes" id="UP001602089"/>
    </source>
</evidence>
<protein>
    <submittedName>
        <fullName evidence="1">Uncharacterized protein</fullName>
    </submittedName>
</protein>
<keyword evidence="2" id="KW-1185">Reference proteome</keyword>
<gene>
    <name evidence="1" type="ORF">ACFYY5_29555</name>
</gene>
<reference evidence="1 2" key="1">
    <citation type="submission" date="2024-10" db="EMBL/GenBank/DDBJ databases">
        <title>The Natural Products Discovery Center: Release of the First 8490 Sequenced Strains for Exploring Actinobacteria Biosynthetic Diversity.</title>
        <authorList>
            <person name="Kalkreuter E."/>
            <person name="Kautsar S.A."/>
            <person name="Yang D."/>
            <person name="Bader C.D."/>
            <person name="Teijaro C.N."/>
            <person name="Fluegel L."/>
            <person name="Davis C.M."/>
            <person name="Simpson J.R."/>
            <person name="Lauterbach L."/>
            <person name="Steele A.D."/>
            <person name="Gui C."/>
            <person name="Meng S."/>
            <person name="Li G."/>
            <person name="Viehrig K."/>
            <person name="Ye F."/>
            <person name="Su P."/>
            <person name="Kiefer A.F."/>
            <person name="Nichols A."/>
            <person name="Cepeda A.J."/>
            <person name="Yan W."/>
            <person name="Fan B."/>
            <person name="Jiang Y."/>
            <person name="Adhikari A."/>
            <person name="Zheng C.-J."/>
            <person name="Schuster L."/>
            <person name="Cowan T.M."/>
            <person name="Smanski M.J."/>
            <person name="Chevrette M.G."/>
            <person name="De Carvalho L.P.S."/>
            <person name="Shen B."/>
        </authorList>
    </citation>
    <scope>NUCLEOTIDE SEQUENCE [LARGE SCALE GENOMIC DNA]</scope>
    <source>
        <strain evidence="1 2">NPDC001867</strain>
    </source>
</reference>
<comment type="caution">
    <text evidence="1">The sequence shown here is derived from an EMBL/GenBank/DDBJ whole genome shotgun (WGS) entry which is preliminary data.</text>
</comment>
<name>A0ABW6TLI2_9NOCA</name>
<dbReference type="Proteomes" id="UP001602089">
    <property type="component" value="Unassembled WGS sequence"/>
</dbReference>
<proteinExistence type="predicted"/>
<dbReference type="EMBL" id="JBIATK010000012">
    <property type="protein sequence ID" value="MFF4027002.1"/>
    <property type="molecule type" value="Genomic_DNA"/>
</dbReference>
<accession>A0ABW6TLI2</accession>